<keyword evidence="3" id="KW-1185">Reference proteome</keyword>
<evidence type="ECO:0000313" key="2">
    <source>
        <dbReference type="EMBL" id="VUZ51779.1"/>
    </source>
</evidence>
<reference evidence="2 3" key="1">
    <citation type="submission" date="2019-07" db="EMBL/GenBank/DDBJ databases">
        <authorList>
            <person name="Jastrzebski P J."/>
            <person name="Paukszto L."/>
            <person name="Jastrzebski P J."/>
        </authorList>
    </citation>
    <scope>NUCLEOTIDE SEQUENCE [LARGE SCALE GENOMIC DNA]</scope>
    <source>
        <strain evidence="2 3">WMS-il1</strain>
    </source>
</reference>
<dbReference type="AlphaFoldDB" id="A0A564YXL5"/>
<feature type="compositionally biased region" description="Basic residues" evidence="1">
    <location>
        <begin position="273"/>
        <end position="285"/>
    </location>
</feature>
<sequence>MEHQFSWDNQLHASSGNLTNSMVFSNENQSNHLDSSAFAWSQDDHPTWNVPESCPPKRIKLEDRLQGIHEKTNDNNFQPFYLTSCFQNTADPNKDSCGFSYLPQSYLPCNGQLPSVTSDTLEDIKPKPPVDRFYEQSLYQPQFNCYNNQEGTGFLEGMFNSSNTSQEVAYDTSAQYGFDPASGHFLTPVSFLPQSNQSETVPMDPQSLPVSQNLKINQQHSHQGHNHQLTQHIEPQPPQQHRSMEETASRNTITTNLLDPVTFPDVDWPSHPHQTRTRIPTHHAS</sequence>
<organism evidence="2 3">
    <name type="scientific">Hymenolepis diminuta</name>
    <name type="common">Rat tapeworm</name>
    <dbReference type="NCBI Taxonomy" id="6216"/>
    <lineage>
        <taxon>Eukaryota</taxon>
        <taxon>Metazoa</taxon>
        <taxon>Spiralia</taxon>
        <taxon>Lophotrochozoa</taxon>
        <taxon>Platyhelminthes</taxon>
        <taxon>Cestoda</taxon>
        <taxon>Eucestoda</taxon>
        <taxon>Cyclophyllidea</taxon>
        <taxon>Hymenolepididae</taxon>
        <taxon>Hymenolepis</taxon>
    </lineage>
</organism>
<dbReference type="EMBL" id="CABIJS010000444">
    <property type="protein sequence ID" value="VUZ51779.1"/>
    <property type="molecule type" value="Genomic_DNA"/>
</dbReference>
<accession>A0A564YXL5</accession>
<name>A0A564YXL5_HYMDI</name>
<protein>
    <submittedName>
        <fullName evidence="2">Uncharacterized protein</fullName>
    </submittedName>
</protein>
<gene>
    <name evidence="2" type="ORF">WMSIL1_LOCUS10413</name>
</gene>
<feature type="region of interest" description="Disordered" evidence="1">
    <location>
        <begin position="218"/>
        <end position="249"/>
    </location>
</feature>
<proteinExistence type="predicted"/>
<dbReference type="Proteomes" id="UP000321570">
    <property type="component" value="Unassembled WGS sequence"/>
</dbReference>
<evidence type="ECO:0000313" key="3">
    <source>
        <dbReference type="Proteomes" id="UP000321570"/>
    </source>
</evidence>
<feature type="region of interest" description="Disordered" evidence="1">
    <location>
        <begin position="261"/>
        <end position="285"/>
    </location>
</feature>
<evidence type="ECO:0000256" key="1">
    <source>
        <dbReference type="SAM" id="MobiDB-lite"/>
    </source>
</evidence>